<organism evidence="1 2">
    <name type="scientific">Thlaspi arvense</name>
    <name type="common">Field penny-cress</name>
    <dbReference type="NCBI Taxonomy" id="13288"/>
    <lineage>
        <taxon>Eukaryota</taxon>
        <taxon>Viridiplantae</taxon>
        <taxon>Streptophyta</taxon>
        <taxon>Embryophyta</taxon>
        <taxon>Tracheophyta</taxon>
        <taxon>Spermatophyta</taxon>
        <taxon>Magnoliopsida</taxon>
        <taxon>eudicotyledons</taxon>
        <taxon>Gunneridae</taxon>
        <taxon>Pentapetalae</taxon>
        <taxon>rosids</taxon>
        <taxon>malvids</taxon>
        <taxon>Brassicales</taxon>
        <taxon>Brassicaceae</taxon>
        <taxon>Thlaspideae</taxon>
        <taxon>Thlaspi</taxon>
    </lineage>
</organism>
<name>A0AAU9RJ16_THLAR</name>
<protein>
    <submittedName>
        <fullName evidence="1">Uncharacterized protein</fullName>
    </submittedName>
</protein>
<dbReference type="AlphaFoldDB" id="A0AAU9RJ16"/>
<reference evidence="1 2" key="1">
    <citation type="submission" date="2022-03" db="EMBL/GenBank/DDBJ databases">
        <authorList>
            <person name="Nunn A."/>
            <person name="Chopra R."/>
            <person name="Nunn A."/>
            <person name="Contreras Garrido A."/>
        </authorList>
    </citation>
    <scope>NUCLEOTIDE SEQUENCE [LARGE SCALE GENOMIC DNA]</scope>
</reference>
<proteinExistence type="predicted"/>
<dbReference type="EMBL" id="OU466858">
    <property type="protein sequence ID" value="CAH2043672.1"/>
    <property type="molecule type" value="Genomic_DNA"/>
</dbReference>
<accession>A0AAU9RJ16</accession>
<gene>
    <name evidence="1" type="ORF">TAV2_LOCUS5993</name>
</gene>
<evidence type="ECO:0000313" key="1">
    <source>
        <dbReference type="EMBL" id="CAH2043672.1"/>
    </source>
</evidence>
<sequence>MSRIASRDIDRQVRDSGCVQSSEIMYHRTRVHHRATLDTNGRFAGRDSLNPGSWFGCATRKKDPIR</sequence>
<keyword evidence="2" id="KW-1185">Reference proteome</keyword>
<dbReference type="Proteomes" id="UP000836841">
    <property type="component" value="Chromosome 2"/>
</dbReference>
<evidence type="ECO:0000313" key="2">
    <source>
        <dbReference type="Proteomes" id="UP000836841"/>
    </source>
</evidence>